<feature type="domain" description="CTLH" evidence="4">
    <location>
        <begin position="83"/>
        <end position="133"/>
    </location>
</feature>
<dbReference type="PROSITE" id="PS50897">
    <property type="entry name" value="CTLH"/>
    <property type="match status" value="1"/>
</dbReference>
<dbReference type="PROSITE" id="PS50896">
    <property type="entry name" value="LISH"/>
    <property type="match status" value="1"/>
</dbReference>
<dbReference type="OrthoDB" id="972532at2759"/>
<feature type="region of interest" description="Disordered" evidence="3">
    <location>
        <begin position="1"/>
        <end position="39"/>
    </location>
</feature>
<dbReference type="PANTHER" id="PTHR22838">
    <property type="entry name" value="WD REPEAT PROTEIN 26-RELATED"/>
    <property type="match status" value="1"/>
</dbReference>
<dbReference type="GO" id="GO:0034657">
    <property type="term" value="C:GID complex"/>
    <property type="evidence" value="ECO:0007669"/>
    <property type="project" value="TreeGrafter"/>
</dbReference>
<sequence>MVVATEASAGKTIGMSNGSNGVDSGNGGEASSAAMSARTPGGFRREELVRLIEHTLQELGYRDTARQLQHESGYLAEDAVAIQFRECVLHGQWDTVERLLPTIGYDMAHKVEGQFYIRRQRYLEHLEQRQMSEALAVLQQELRPLQHDLSQLHLLSSLLMSSRDDLYKRAAWDGRRGNSRLELLRLLQKHISPHRMIPYGRLETLLRQAISEQARNCVYHNVPDESISLFGNHCCDEHNLPRETLHQLTRHTNE</sequence>
<feature type="compositionally biased region" description="Low complexity" evidence="3">
    <location>
        <begin position="14"/>
        <end position="23"/>
    </location>
</feature>
<dbReference type="Pfam" id="PF23627">
    <property type="entry name" value="LisH_WDR26"/>
    <property type="match status" value="1"/>
</dbReference>
<dbReference type="InterPro" id="IPR051350">
    <property type="entry name" value="WD_repeat-ST_regulator"/>
</dbReference>
<dbReference type="AlphaFoldDB" id="A0A4V1J1A7"/>
<keyword evidence="1" id="KW-0853">WD repeat</keyword>
<evidence type="ECO:0000256" key="2">
    <source>
        <dbReference type="ARBA" id="ARBA00022737"/>
    </source>
</evidence>
<keyword evidence="2" id="KW-0677">Repeat</keyword>
<evidence type="ECO:0000313" key="6">
    <source>
        <dbReference type="Proteomes" id="UP000278143"/>
    </source>
</evidence>
<dbReference type="EMBL" id="KZ990247">
    <property type="protein sequence ID" value="RKP24399.1"/>
    <property type="molecule type" value="Genomic_DNA"/>
</dbReference>
<accession>A0A4V1J1A7</accession>
<dbReference type="Proteomes" id="UP000278143">
    <property type="component" value="Unassembled WGS sequence"/>
</dbReference>
<dbReference type="PANTHER" id="PTHR22838:SF0">
    <property type="entry name" value="WD REPEAT-CONTAINING PROTEIN 26"/>
    <property type="match status" value="1"/>
</dbReference>
<organism evidence="5 6">
    <name type="scientific">Syncephalis pseudoplumigaleata</name>
    <dbReference type="NCBI Taxonomy" id="1712513"/>
    <lineage>
        <taxon>Eukaryota</taxon>
        <taxon>Fungi</taxon>
        <taxon>Fungi incertae sedis</taxon>
        <taxon>Zoopagomycota</taxon>
        <taxon>Zoopagomycotina</taxon>
        <taxon>Zoopagomycetes</taxon>
        <taxon>Zoopagales</taxon>
        <taxon>Piptocephalidaceae</taxon>
        <taxon>Syncephalis</taxon>
    </lineage>
</organism>
<keyword evidence="6" id="KW-1185">Reference proteome</keyword>
<evidence type="ECO:0000259" key="4">
    <source>
        <dbReference type="PROSITE" id="PS50897"/>
    </source>
</evidence>
<dbReference type="InterPro" id="IPR006594">
    <property type="entry name" value="LisH"/>
</dbReference>
<dbReference type="InterPro" id="IPR054080">
    <property type="entry name" value="TPR1-like_2nd"/>
</dbReference>
<feature type="non-terminal residue" evidence="5">
    <location>
        <position position="254"/>
    </location>
</feature>
<evidence type="ECO:0000256" key="1">
    <source>
        <dbReference type="ARBA" id="ARBA00022574"/>
    </source>
</evidence>
<dbReference type="Pfam" id="PF21889">
    <property type="entry name" value="TPR1-like_2nd"/>
    <property type="match status" value="1"/>
</dbReference>
<reference evidence="6" key="1">
    <citation type="journal article" date="2018" name="Nat. Microbiol.">
        <title>Leveraging single-cell genomics to expand the fungal tree of life.</title>
        <authorList>
            <person name="Ahrendt S.R."/>
            <person name="Quandt C.A."/>
            <person name="Ciobanu D."/>
            <person name="Clum A."/>
            <person name="Salamov A."/>
            <person name="Andreopoulos B."/>
            <person name="Cheng J.F."/>
            <person name="Woyke T."/>
            <person name="Pelin A."/>
            <person name="Henrissat B."/>
            <person name="Reynolds N.K."/>
            <person name="Benny G.L."/>
            <person name="Smith M.E."/>
            <person name="James T.Y."/>
            <person name="Grigoriev I.V."/>
        </authorList>
    </citation>
    <scope>NUCLEOTIDE SEQUENCE [LARGE SCALE GENOMIC DNA]</scope>
    <source>
        <strain evidence="6">Benny S71-1</strain>
    </source>
</reference>
<name>A0A4V1J1A7_9FUNG</name>
<dbReference type="InterPro" id="IPR006595">
    <property type="entry name" value="CTLH_C"/>
</dbReference>
<evidence type="ECO:0000256" key="3">
    <source>
        <dbReference type="SAM" id="MobiDB-lite"/>
    </source>
</evidence>
<proteinExistence type="predicted"/>
<protein>
    <recommendedName>
        <fullName evidence="4">CTLH domain-containing protein</fullName>
    </recommendedName>
</protein>
<dbReference type="GO" id="GO:0043161">
    <property type="term" value="P:proteasome-mediated ubiquitin-dependent protein catabolic process"/>
    <property type="evidence" value="ECO:0007669"/>
    <property type="project" value="TreeGrafter"/>
</dbReference>
<evidence type="ECO:0000313" key="5">
    <source>
        <dbReference type="EMBL" id="RKP24399.1"/>
    </source>
</evidence>
<gene>
    <name evidence="5" type="ORF">SYNPS1DRAFT_23508</name>
</gene>